<keyword evidence="7" id="KW-1185">Reference proteome</keyword>
<evidence type="ECO:0000256" key="3">
    <source>
        <dbReference type="ARBA" id="ARBA00022989"/>
    </source>
</evidence>
<dbReference type="Proteomes" id="UP000243626">
    <property type="component" value="Chromosome"/>
</dbReference>
<proteinExistence type="predicted"/>
<dbReference type="EMBL" id="CP136964">
    <property type="protein sequence ID" value="WOS96636.1"/>
    <property type="molecule type" value="Genomic_DNA"/>
</dbReference>
<dbReference type="GO" id="GO:0016020">
    <property type="term" value="C:membrane"/>
    <property type="evidence" value="ECO:0007669"/>
    <property type="project" value="UniProtKB-SubCell"/>
</dbReference>
<dbReference type="InterPro" id="IPR003825">
    <property type="entry name" value="Colicin-V_CvpA"/>
</dbReference>
<feature type="transmembrane region" description="Helical" evidence="5">
    <location>
        <begin position="21"/>
        <end position="42"/>
    </location>
</feature>
<feature type="transmembrane region" description="Helical" evidence="5">
    <location>
        <begin position="76"/>
        <end position="104"/>
    </location>
</feature>
<feature type="transmembrane region" description="Helical" evidence="5">
    <location>
        <begin position="116"/>
        <end position="138"/>
    </location>
</feature>
<evidence type="ECO:0000313" key="7">
    <source>
        <dbReference type="Proteomes" id="UP000243626"/>
    </source>
</evidence>
<name>A0AAF1BVR5_9STAP</name>
<keyword evidence="2 5" id="KW-0812">Transmembrane</keyword>
<evidence type="ECO:0000256" key="4">
    <source>
        <dbReference type="ARBA" id="ARBA00023136"/>
    </source>
</evidence>
<evidence type="ECO:0000256" key="1">
    <source>
        <dbReference type="ARBA" id="ARBA00004141"/>
    </source>
</evidence>
<gene>
    <name evidence="6" type="ORF">CJ229_002515</name>
</gene>
<evidence type="ECO:0000256" key="2">
    <source>
        <dbReference type="ARBA" id="ARBA00022692"/>
    </source>
</evidence>
<reference evidence="7" key="1">
    <citation type="submission" date="2017-09" db="EMBL/GenBank/DDBJ databases">
        <title>Bacterial strain isolated from the female urinary microbiota.</title>
        <authorList>
            <person name="Thomas-White K."/>
            <person name="Kumar N."/>
            <person name="Forster S."/>
            <person name="Putonti C."/>
            <person name="Lawley T."/>
            <person name="Wolfe A.J."/>
        </authorList>
    </citation>
    <scope>NUCLEOTIDE SEQUENCE [LARGE SCALE GENOMIC DNA]</scope>
    <source>
        <strain evidence="7">UMB0959</strain>
    </source>
</reference>
<dbReference type="PANTHER" id="PTHR37306">
    <property type="entry name" value="COLICIN V PRODUCTION PROTEIN"/>
    <property type="match status" value="1"/>
</dbReference>
<sequence length="175" mass="19656">MTILIIILIVIGGIVGYRRGGILQFLHFFGTLSAIIIARLNYKQLGDRLDLIMPYPSSLSEVNNIVFDDIANLEQAYYYISAFLIIFIVSKIIIQIVISVFDYINQIIFDRKTSKIVGTVLGIIECLYILAIVLFFIGTVPSTTLQQMVGNSSLATFIIDHTLFISGKLKDWSQI</sequence>
<accession>A0AAF1BVR5</accession>
<evidence type="ECO:0000313" key="6">
    <source>
        <dbReference type="EMBL" id="WOS96636.1"/>
    </source>
</evidence>
<keyword evidence="3 5" id="KW-1133">Transmembrane helix</keyword>
<dbReference type="AlphaFoldDB" id="A0AAF1BVR5"/>
<dbReference type="KEGG" id="nmy:CJ229_002515"/>
<keyword evidence="4 5" id="KW-0472">Membrane</keyword>
<comment type="subcellular location">
    <subcellularLocation>
        <location evidence="1">Membrane</location>
        <topology evidence="1">Multi-pass membrane protein</topology>
    </subcellularLocation>
</comment>
<dbReference type="PANTHER" id="PTHR37306:SF1">
    <property type="entry name" value="COLICIN V PRODUCTION PROTEIN"/>
    <property type="match status" value="1"/>
</dbReference>
<evidence type="ECO:0000256" key="5">
    <source>
        <dbReference type="SAM" id="Phobius"/>
    </source>
</evidence>
<organism evidence="6 7">
    <name type="scientific">Nosocomiicoccus massiliensis</name>
    <dbReference type="NCBI Taxonomy" id="1232430"/>
    <lineage>
        <taxon>Bacteria</taxon>
        <taxon>Bacillati</taxon>
        <taxon>Bacillota</taxon>
        <taxon>Bacilli</taxon>
        <taxon>Bacillales</taxon>
        <taxon>Staphylococcaceae</taxon>
        <taxon>Nosocomiicoccus</taxon>
    </lineage>
</organism>
<dbReference type="GO" id="GO:0009403">
    <property type="term" value="P:toxin biosynthetic process"/>
    <property type="evidence" value="ECO:0007669"/>
    <property type="project" value="InterPro"/>
</dbReference>
<dbReference type="Pfam" id="PF02674">
    <property type="entry name" value="Colicin_V"/>
    <property type="match status" value="1"/>
</dbReference>
<protein>
    <submittedName>
        <fullName evidence="6">CvpA family protein</fullName>
    </submittedName>
</protein>
<dbReference type="RefSeq" id="WP_070456726.1">
    <property type="nucleotide sequence ID" value="NZ_CP136964.1"/>
</dbReference>